<dbReference type="SUPFAM" id="SSF88713">
    <property type="entry name" value="Glycoside hydrolase/deacetylase"/>
    <property type="match status" value="1"/>
</dbReference>
<dbReference type="InterPro" id="IPR029062">
    <property type="entry name" value="Class_I_gatase-like"/>
</dbReference>
<dbReference type="EMBL" id="JACERN010000017">
    <property type="protein sequence ID" value="MBA4707707.1"/>
    <property type="molecule type" value="Genomic_DNA"/>
</dbReference>
<dbReference type="RefSeq" id="WP_220272699.1">
    <property type="nucleotide sequence ID" value="NZ_JACERN010000017.1"/>
</dbReference>
<dbReference type="Gene3D" id="3.40.50.880">
    <property type="match status" value="1"/>
</dbReference>
<organism evidence="1 2">
    <name type="scientific">Aquitalea aquatica</name>
    <dbReference type="NCBI Taxonomy" id="3044273"/>
    <lineage>
        <taxon>Bacteria</taxon>
        <taxon>Pseudomonadati</taxon>
        <taxon>Pseudomonadota</taxon>
        <taxon>Betaproteobacteria</taxon>
        <taxon>Neisseriales</taxon>
        <taxon>Chromobacteriaceae</taxon>
        <taxon>Aquitalea</taxon>
    </lineage>
</organism>
<dbReference type="GO" id="GO:0005975">
    <property type="term" value="P:carbohydrate metabolic process"/>
    <property type="evidence" value="ECO:0007669"/>
    <property type="project" value="InterPro"/>
</dbReference>
<accession>A0A838Y581</accession>
<reference evidence="1 2" key="1">
    <citation type="submission" date="2020-07" db="EMBL/GenBank/DDBJ databases">
        <title>Draft genome sequence of violacein-producing bacteria and related species.</title>
        <authorList>
            <person name="Wilson H.S."/>
            <person name="De Leon M.E."/>
        </authorList>
    </citation>
    <scope>NUCLEOTIDE SEQUENCE [LARGE SCALE GENOMIC DNA]</scope>
    <source>
        <strain evidence="1 2">HSC-21Su07</strain>
    </source>
</reference>
<dbReference type="Proteomes" id="UP000545606">
    <property type="component" value="Unassembled WGS sequence"/>
</dbReference>
<keyword evidence="2" id="KW-1185">Reference proteome</keyword>
<proteinExistence type="predicted"/>
<sequence length="608" mass="67381">MGLSLVAIAVWHLKQQKEEQPPSAFIALLLPDQQASHKYVLAWQDAASEAGVSMLQITASQLVAMDAAQRARLRGIVLPDSIHRSISAALAGVLEEYVQDGGALWINYDAATENAGGRFLDKPALARLVGVDYLLYQEMGKAMVRSDLMLMPAAAVQALGIAPGRFQPYAGSTEPLLQAATYGYDEAVFSYLVTRGKFPGQVLAKSKDGSLIAGLRHYGRGQVLFVNLPVTFLRVRTDGLWLQSYLNFFNRHVLHLPQLASVPDGIGGLVMNWHVDAENAIPYLGMLEDLGFLKQGPYSVHFTSGPDNNSPGDHLGMDVAHNTTVQGWIRRLHQLGYEVGAHGGWAHNYFAFNINENNGAQWTSYLDNNKQDLEQVINQPLTEYSAPNGHHPEWVTTWLRHNGVLAYYFVGNSSMGPTRAYIDPADMHGRPWAFPVSANGDVASFEEAVLNKFSDAQMSTWLEAMTRFATQQHEVRLVYFHPPGVYFYQKAATQWLEQTRQLSEQGVFRWYTMTQLARFLSQREQTAWQIAPAAGKKASWVSIDARNPTSLERQSWLLPKTAARPVLLIGAANIEALPDAWRVTAKAGKNLRFEYLQPGSAAEGDAND</sequence>
<evidence type="ECO:0000313" key="2">
    <source>
        <dbReference type="Proteomes" id="UP000545606"/>
    </source>
</evidence>
<dbReference type="InterPro" id="IPR011330">
    <property type="entry name" value="Glyco_hydro/deAcase_b/a-brl"/>
</dbReference>
<evidence type="ECO:0008006" key="3">
    <source>
        <dbReference type="Google" id="ProtNLM"/>
    </source>
</evidence>
<dbReference type="AlphaFoldDB" id="A0A838Y581"/>
<protein>
    <recommendedName>
        <fullName evidence="3">NodB homology domain-containing protein</fullName>
    </recommendedName>
</protein>
<dbReference type="Gene3D" id="3.20.20.370">
    <property type="entry name" value="Glycoside hydrolase/deacetylase"/>
    <property type="match status" value="1"/>
</dbReference>
<gene>
    <name evidence="1" type="ORF">H2Z84_04795</name>
</gene>
<comment type="caution">
    <text evidence="1">The sequence shown here is derived from an EMBL/GenBank/DDBJ whole genome shotgun (WGS) entry which is preliminary data.</text>
</comment>
<evidence type="ECO:0000313" key="1">
    <source>
        <dbReference type="EMBL" id="MBA4707707.1"/>
    </source>
</evidence>
<dbReference type="SUPFAM" id="SSF52317">
    <property type="entry name" value="Class I glutamine amidotransferase-like"/>
    <property type="match status" value="1"/>
</dbReference>
<name>A0A838Y581_9NEIS</name>